<evidence type="ECO:0000256" key="6">
    <source>
        <dbReference type="ARBA" id="ARBA00023034"/>
    </source>
</evidence>
<dbReference type="Pfam" id="PF04129">
    <property type="entry name" value="Vps52_CC"/>
    <property type="match status" value="1"/>
</dbReference>
<proteinExistence type="inferred from homology"/>
<gene>
    <name evidence="9" type="primary">VPS52</name>
    <name evidence="9" type="ORF">g.18794</name>
</gene>
<evidence type="ECO:0000256" key="1">
    <source>
        <dbReference type="ARBA" id="ARBA00004601"/>
    </source>
</evidence>
<dbReference type="EMBL" id="GBXI01004789">
    <property type="protein sequence ID" value="JAD09503.1"/>
    <property type="molecule type" value="Transcribed_RNA"/>
</dbReference>
<name>A0A0A1XG69_ZEUCU</name>
<evidence type="ECO:0000259" key="8">
    <source>
        <dbReference type="Pfam" id="PF20655"/>
    </source>
</evidence>
<comment type="subcellular location">
    <subcellularLocation>
        <location evidence="1">Golgi apparatus</location>
        <location evidence="1">trans-Golgi network</location>
    </subcellularLocation>
</comment>
<dbReference type="GO" id="GO:0019905">
    <property type="term" value="F:syntaxin binding"/>
    <property type="evidence" value="ECO:0007669"/>
    <property type="project" value="TreeGrafter"/>
</dbReference>
<keyword evidence="6" id="KW-0333">Golgi apparatus</keyword>
<dbReference type="GO" id="GO:0042147">
    <property type="term" value="P:retrograde transport, endosome to Golgi"/>
    <property type="evidence" value="ECO:0007669"/>
    <property type="project" value="TreeGrafter"/>
</dbReference>
<dbReference type="InterPro" id="IPR048361">
    <property type="entry name" value="Vps52_C"/>
</dbReference>
<dbReference type="PANTHER" id="PTHR14190:SF7">
    <property type="entry name" value="VACUOLAR PROTEIN SORTING-ASSOCIATED PROTEIN 52 HOMOLOG"/>
    <property type="match status" value="1"/>
</dbReference>
<dbReference type="GO" id="GO:0006896">
    <property type="term" value="P:Golgi to vacuole transport"/>
    <property type="evidence" value="ECO:0007669"/>
    <property type="project" value="TreeGrafter"/>
</dbReference>
<dbReference type="GO" id="GO:0000938">
    <property type="term" value="C:GARP complex"/>
    <property type="evidence" value="ECO:0007669"/>
    <property type="project" value="TreeGrafter"/>
</dbReference>
<evidence type="ECO:0000256" key="3">
    <source>
        <dbReference type="ARBA" id="ARBA00017083"/>
    </source>
</evidence>
<dbReference type="PANTHER" id="PTHR14190">
    <property type="entry name" value="SUPPRESSOR OF ACTIN MUTATIONS 2/VACUOLAR PROTEIN SORTING 52"/>
    <property type="match status" value="1"/>
</dbReference>
<evidence type="ECO:0000313" key="9">
    <source>
        <dbReference type="EMBL" id="JAD09503.1"/>
    </source>
</evidence>
<dbReference type="GO" id="GO:0015031">
    <property type="term" value="P:protein transport"/>
    <property type="evidence" value="ECO:0007669"/>
    <property type="project" value="UniProtKB-KW"/>
</dbReference>
<dbReference type="OrthoDB" id="19482at2759"/>
<dbReference type="InterPro" id="IPR048319">
    <property type="entry name" value="Vps52_CC"/>
</dbReference>
<dbReference type="GO" id="GO:0005829">
    <property type="term" value="C:cytosol"/>
    <property type="evidence" value="ECO:0007669"/>
    <property type="project" value="GOC"/>
</dbReference>
<comment type="similarity">
    <text evidence="2">Belongs to the VPS52 family.</text>
</comment>
<dbReference type="InterPro" id="IPR007258">
    <property type="entry name" value="Vps52"/>
</dbReference>
<keyword evidence="4" id="KW-0813">Transport</keyword>
<keyword evidence="5" id="KW-0653">Protein transport</keyword>
<protein>
    <recommendedName>
        <fullName evidence="3">Vacuolar protein sorting-associated protein 52 homolog</fullName>
    </recommendedName>
</protein>
<dbReference type="AlphaFoldDB" id="A0A0A1XG69"/>
<organism evidence="9">
    <name type="scientific">Zeugodacus cucurbitae</name>
    <name type="common">Melon fruit fly</name>
    <name type="synonym">Bactrocera cucurbitae</name>
    <dbReference type="NCBI Taxonomy" id="28588"/>
    <lineage>
        <taxon>Eukaryota</taxon>
        <taxon>Metazoa</taxon>
        <taxon>Ecdysozoa</taxon>
        <taxon>Arthropoda</taxon>
        <taxon>Hexapoda</taxon>
        <taxon>Insecta</taxon>
        <taxon>Pterygota</taxon>
        <taxon>Neoptera</taxon>
        <taxon>Endopterygota</taxon>
        <taxon>Diptera</taxon>
        <taxon>Brachycera</taxon>
        <taxon>Muscomorpha</taxon>
        <taxon>Tephritoidea</taxon>
        <taxon>Tephritidae</taxon>
        <taxon>Zeugodacus</taxon>
        <taxon>Zeugodacus</taxon>
    </lineage>
</organism>
<reference evidence="9" key="1">
    <citation type="submission" date="2014-11" db="EMBL/GenBank/DDBJ databases">
        <authorList>
            <person name="Geib S."/>
        </authorList>
    </citation>
    <scope>NUCLEOTIDE SEQUENCE</scope>
</reference>
<dbReference type="Pfam" id="PF20655">
    <property type="entry name" value="Vps52_C"/>
    <property type="match status" value="1"/>
</dbReference>
<feature type="domain" description="Vps52 C-terminal" evidence="8">
    <location>
        <begin position="239"/>
        <end position="547"/>
    </location>
</feature>
<dbReference type="GO" id="GO:0032456">
    <property type="term" value="P:endocytic recycling"/>
    <property type="evidence" value="ECO:0007669"/>
    <property type="project" value="TreeGrafter"/>
</dbReference>
<feature type="domain" description="Vps52 coiled-coil" evidence="7">
    <location>
        <begin position="50"/>
        <end position="222"/>
    </location>
</feature>
<sequence>MSMTATESNITEQLDNEEVREILKNTTDLRQYSRQIEKEFKDVENKSIEDYIAESQNIASLHNQIGECDDVLERMETMLMNFQSVLSNISSEITQLQKKSVAMSVQLTNRQSVKAQLSQFIEDMAVSEEMIAIIMETPVTEKDFGTQLNVLNHKLSLVKELSFKESKSTGDVSDVLHKLRLKAMSKIRNYLLEQIYKFRKPMTNYQIPQNAMLKHKFFFEFILSNERQVAQEICSEYIDTMSKIYYSYFKSYSSRLTSLKFEESCTKDDLMGIEDNVSKGLFSKTTSLKHKSTIFTIGKRGEILNQQLEAPIIVPHAQLKNRYTFEALFRSEQYALVDNACREYLFVTEFFMVRGTQAQDLFNQIMGKTLTLMIKNLETNIQDCFDTIAMFLCIQLIFRYQLMCHKRCVPALDKYWDSLQAAIWPRFDHVFRLNIQSIRDCDPTKFSKEMGPHYITRRYAEFSAAIVGISEHFPNELVSRLLLELQNEVECFILRMAAIFPTRKEQLIYLINNYDLVLGVLMEHTRDNSKEAESFREQLNARSAEYVEEILAPHFGGIIQFVKECEHYFEKEQMDELRKQERRSLALVASFSANWKKSLEELNREVLLSFPSLLTGSQLLQLALASLVQYYHRFHKLLTPNARTQLTNIHVVMVEIKKYKSNY</sequence>
<accession>A0A0A1XG69</accession>
<reference evidence="9" key="2">
    <citation type="journal article" date="2015" name="Gigascience">
        <title>Reconstructing a comprehensive transcriptome assembly of a white-pupal translocated strain of the pest fruit fly Bactrocera cucurbitae.</title>
        <authorList>
            <person name="Sim S.B."/>
            <person name="Calla B."/>
            <person name="Hall B."/>
            <person name="DeRego T."/>
            <person name="Geib S.M."/>
        </authorList>
    </citation>
    <scope>NUCLEOTIDE SEQUENCE</scope>
</reference>
<evidence type="ECO:0000259" key="7">
    <source>
        <dbReference type="Pfam" id="PF04129"/>
    </source>
</evidence>
<evidence type="ECO:0000256" key="2">
    <source>
        <dbReference type="ARBA" id="ARBA00008180"/>
    </source>
</evidence>
<evidence type="ECO:0000256" key="5">
    <source>
        <dbReference type="ARBA" id="ARBA00022927"/>
    </source>
</evidence>
<dbReference type="GO" id="GO:0007041">
    <property type="term" value="P:lysosomal transport"/>
    <property type="evidence" value="ECO:0007669"/>
    <property type="project" value="TreeGrafter"/>
</dbReference>
<evidence type="ECO:0000256" key="4">
    <source>
        <dbReference type="ARBA" id="ARBA00022448"/>
    </source>
</evidence>